<evidence type="ECO:0008006" key="6">
    <source>
        <dbReference type="Google" id="ProtNLM"/>
    </source>
</evidence>
<reference evidence="4 5" key="1">
    <citation type="submission" date="2018-10" db="EMBL/GenBank/DDBJ databases">
        <title>Fifty Aureobasidium pullulans genomes reveal a recombining polyextremotolerant generalist.</title>
        <authorList>
            <person name="Gostincar C."/>
            <person name="Turk M."/>
            <person name="Zajc J."/>
            <person name="Gunde-Cimerman N."/>
        </authorList>
    </citation>
    <scope>NUCLEOTIDE SEQUENCE [LARGE SCALE GENOMIC DNA]</scope>
    <source>
        <strain evidence="4 5">EXF-11013</strain>
    </source>
</reference>
<dbReference type="Proteomes" id="UP000310687">
    <property type="component" value="Unassembled WGS sequence"/>
</dbReference>
<keyword evidence="2" id="KW-1133">Transmembrane helix</keyword>
<feature type="compositionally biased region" description="Basic and acidic residues" evidence="1">
    <location>
        <begin position="312"/>
        <end position="330"/>
    </location>
</feature>
<sequence>MHQSSFYTGVRFMLLLLFAIIVQGQTTTLPEAQEYTDGLFTNPINTDTPMLDVGAVINVTWITTYEVVNLFLIFGTDYTDSFIATLHTTEEFYVWIVDDHGNNSLPFTFHAVNATGTEEQRALGGFWSGQFWLRDTPATTSTTSSLASQTTSEHTLNITSTAAVTSETSSSASPTISASPTSSSSSSSPSSSSSSSSSSTSGSVSTTSLVSPASTVIESPSASSTATTSPSGSSGSSKVVIGVGVGIGVGVAALLIGAFVLWRRHHNRSKKQKAEERSNYLADSSGDRKSERSSQTDQRPRAPHLPSYELAEQPRRSPVEAYDRWQEPRELSGSPFRR</sequence>
<organism evidence="4 5">
    <name type="scientific">Aureobasidium pullulans</name>
    <name type="common">Black yeast</name>
    <name type="synonym">Pullularia pullulans</name>
    <dbReference type="NCBI Taxonomy" id="5580"/>
    <lineage>
        <taxon>Eukaryota</taxon>
        <taxon>Fungi</taxon>
        <taxon>Dikarya</taxon>
        <taxon>Ascomycota</taxon>
        <taxon>Pezizomycotina</taxon>
        <taxon>Dothideomycetes</taxon>
        <taxon>Dothideomycetidae</taxon>
        <taxon>Dothideales</taxon>
        <taxon>Saccotheciaceae</taxon>
        <taxon>Aureobasidium</taxon>
    </lineage>
</organism>
<comment type="caution">
    <text evidence="4">The sequence shown here is derived from an EMBL/GenBank/DDBJ whole genome shotgun (WGS) entry which is preliminary data.</text>
</comment>
<proteinExistence type="predicted"/>
<feature type="compositionally biased region" description="Basic and acidic residues" evidence="1">
    <location>
        <begin position="285"/>
        <end position="300"/>
    </location>
</feature>
<evidence type="ECO:0000256" key="1">
    <source>
        <dbReference type="SAM" id="MobiDB-lite"/>
    </source>
</evidence>
<accession>A0A4S8WZN8</accession>
<evidence type="ECO:0000313" key="4">
    <source>
        <dbReference type="EMBL" id="THW32222.1"/>
    </source>
</evidence>
<keyword evidence="3" id="KW-0732">Signal</keyword>
<dbReference type="AlphaFoldDB" id="A0A4S8WZN8"/>
<feature type="compositionally biased region" description="Low complexity" evidence="1">
    <location>
        <begin position="219"/>
        <end position="236"/>
    </location>
</feature>
<keyword evidence="2" id="KW-0812">Transmembrane</keyword>
<evidence type="ECO:0000256" key="2">
    <source>
        <dbReference type="SAM" id="Phobius"/>
    </source>
</evidence>
<dbReference type="EMBL" id="QZAL01000255">
    <property type="protein sequence ID" value="THW32222.1"/>
    <property type="molecule type" value="Genomic_DNA"/>
</dbReference>
<protein>
    <recommendedName>
        <fullName evidence="6">Mid2 domain-containing protein</fullName>
    </recommendedName>
</protein>
<feature type="compositionally biased region" description="Low complexity" evidence="1">
    <location>
        <begin position="162"/>
        <end position="212"/>
    </location>
</feature>
<feature type="region of interest" description="Disordered" evidence="1">
    <location>
        <begin position="266"/>
        <end position="338"/>
    </location>
</feature>
<name>A0A4S8WZN8_AURPU</name>
<feature type="signal peptide" evidence="3">
    <location>
        <begin position="1"/>
        <end position="24"/>
    </location>
</feature>
<evidence type="ECO:0000256" key="3">
    <source>
        <dbReference type="SAM" id="SignalP"/>
    </source>
</evidence>
<gene>
    <name evidence="4" type="ORF">D6D22_09739</name>
</gene>
<keyword evidence="2" id="KW-0472">Membrane</keyword>
<feature type="transmembrane region" description="Helical" evidence="2">
    <location>
        <begin position="239"/>
        <end position="262"/>
    </location>
</feature>
<feature type="region of interest" description="Disordered" evidence="1">
    <location>
        <begin position="162"/>
        <end position="236"/>
    </location>
</feature>
<evidence type="ECO:0000313" key="5">
    <source>
        <dbReference type="Proteomes" id="UP000310687"/>
    </source>
</evidence>
<feature type="chain" id="PRO_5020965209" description="Mid2 domain-containing protein" evidence="3">
    <location>
        <begin position="25"/>
        <end position="338"/>
    </location>
</feature>